<dbReference type="SFLD" id="SFLDG01129">
    <property type="entry name" value="C1.5:_HAD__Beta-PGM__Phosphata"/>
    <property type="match status" value="1"/>
</dbReference>
<dbReference type="Gene3D" id="3.40.50.1000">
    <property type="entry name" value="HAD superfamily/HAD-like"/>
    <property type="match status" value="1"/>
</dbReference>
<dbReference type="SUPFAM" id="SSF56784">
    <property type="entry name" value="HAD-like"/>
    <property type="match status" value="1"/>
</dbReference>
<dbReference type="PANTHER" id="PTHR43885:SF1">
    <property type="entry name" value="SUPERFAMILY HYDROLASE, PUTATIVE (AFU_ORTHOLOGUE AFUA_4G13290)-RELATED"/>
    <property type="match status" value="1"/>
</dbReference>
<dbReference type="InterPro" id="IPR036412">
    <property type="entry name" value="HAD-like_sf"/>
</dbReference>
<dbReference type="GO" id="GO:0016787">
    <property type="term" value="F:hydrolase activity"/>
    <property type="evidence" value="ECO:0007669"/>
    <property type="project" value="UniProtKB-KW"/>
</dbReference>
<reference evidence="1 2" key="1">
    <citation type="submission" date="2020-08" db="EMBL/GenBank/DDBJ databases">
        <title>Genomic Encyclopedia of Type Strains, Phase III (KMG-III): the genomes of soil and plant-associated and newly described type strains.</title>
        <authorList>
            <person name="Whitman W."/>
        </authorList>
    </citation>
    <scope>NUCLEOTIDE SEQUENCE [LARGE SCALE GENOMIC DNA]</scope>
    <source>
        <strain evidence="1 2">CECT 8571</strain>
    </source>
</reference>
<accession>A0A839UJI3</accession>
<dbReference type="NCBIfam" id="TIGR01509">
    <property type="entry name" value="HAD-SF-IA-v3"/>
    <property type="match status" value="1"/>
</dbReference>
<comment type="caution">
    <text evidence="1">The sequence shown here is derived from an EMBL/GenBank/DDBJ whole genome shotgun (WGS) entry which is preliminary data.</text>
</comment>
<dbReference type="InterPro" id="IPR023214">
    <property type="entry name" value="HAD_sf"/>
</dbReference>
<evidence type="ECO:0000313" key="2">
    <source>
        <dbReference type="Proteomes" id="UP000559987"/>
    </source>
</evidence>
<keyword evidence="1" id="KW-0378">Hydrolase</keyword>
<dbReference type="EMBL" id="JACHXZ010000001">
    <property type="protein sequence ID" value="MBB3167743.1"/>
    <property type="molecule type" value="Genomic_DNA"/>
</dbReference>
<dbReference type="Proteomes" id="UP000559987">
    <property type="component" value="Unassembled WGS sequence"/>
</dbReference>
<dbReference type="SFLD" id="SFLDS00003">
    <property type="entry name" value="Haloacid_Dehalogenase"/>
    <property type="match status" value="1"/>
</dbReference>
<dbReference type="PANTHER" id="PTHR43885">
    <property type="entry name" value="HALOACID DEHALOGENASE-LIKE HYDROLASE"/>
    <property type="match status" value="1"/>
</dbReference>
<dbReference type="RefSeq" id="WP_183908721.1">
    <property type="nucleotide sequence ID" value="NZ_JACHXZ010000001.1"/>
</dbReference>
<dbReference type="Gene3D" id="1.10.260.80">
    <property type="match status" value="1"/>
</dbReference>
<protein>
    <submittedName>
        <fullName evidence="1">HAD superfamily hydrolase (TIGR01509 family)</fullName>
    </submittedName>
</protein>
<dbReference type="NCBIfam" id="TIGR01549">
    <property type="entry name" value="HAD-SF-IA-v1"/>
    <property type="match status" value="1"/>
</dbReference>
<dbReference type="InterPro" id="IPR041492">
    <property type="entry name" value="HAD_2"/>
</dbReference>
<dbReference type="InterPro" id="IPR006439">
    <property type="entry name" value="HAD-SF_hydro_IA"/>
</dbReference>
<proteinExistence type="predicted"/>
<gene>
    <name evidence="1" type="ORF">FHS30_000919</name>
</gene>
<dbReference type="AlphaFoldDB" id="A0A839UJI3"/>
<dbReference type="Pfam" id="PF13419">
    <property type="entry name" value="HAD_2"/>
    <property type="match status" value="1"/>
</dbReference>
<keyword evidence="2" id="KW-1185">Reference proteome</keyword>
<name>A0A839UJI3_9GAMM</name>
<sequence>MTTLRGIIFDLDGTLVDSRLDFAAMRRELGLQNGEGLLEHLASLTDPAARQQAEAVIERHELAGAHAATWIEGAEHALHQLRSAQVPMAIVTRNMRSATDHMVKKLGIPIEHIITREDCQQVKPHPEGLLAVASYWQIAPRALAYLGDFKFDLEAARHAGMHAWLWRNDSNSEFEHLADAVFHRFEEITERLL</sequence>
<organism evidence="1 2">
    <name type="scientific">Simiduia aestuariiviva</name>
    <dbReference type="NCBI Taxonomy" id="1510459"/>
    <lineage>
        <taxon>Bacteria</taxon>
        <taxon>Pseudomonadati</taxon>
        <taxon>Pseudomonadota</taxon>
        <taxon>Gammaproteobacteria</taxon>
        <taxon>Cellvibrionales</taxon>
        <taxon>Cellvibrionaceae</taxon>
        <taxon>Simiduia</taxon>
    </lineage>
</organism>
<evidence type="ECO:0000313" key="1">
    <source>
        <dbReference type="EMBL" id="MBB3167743.1"/>
    </source>
</evidence>